<organism evidence="2 3">
    <name type="scientific">Cordyceps fumosorosea (strain ARSEF 2679)</name>
    <name type="common">Isaria fumosorosea</name>
    <dbReference type="NCBI Taxonomy" id="1081104"/>
    <lineage>
        <taxon>Eukaryota</taxon>
        <taxon>Fungi</taxon>
        <taxon>Dikarya</taxon>
        <taxon>Ascomycota</taxon>
        <taxon>Pezizomycotina</taxon>
        <taxon>Sordariomycetes</taxon>
        <taxon>Hypocreomycetidae</taxon>
        <taxon>Hypocreales</taxon>
        <taxon>Cordycipitaceae</taxon>
        <taxon>Cordyceps</taxon>
    </lineage>
</organism>
<dbReference type="EMBL" id="AZHB01000014">
    <property type="protein sequence ID" value="OAA60766.1"/>
    <property type="molecule type" value="Genomic_DNA"/>
</dbReference>
<feature type="region of interest" description="Disordered" evidence="1">
    <location>
        <begin position="367"/>
        <end position="432"/>
    </location>
</feature>
<gene>
    <name evidence="2" type="ORF">ISF_05805</name>
</gene>
<dbReference type="GeneID" id="30022097"/>
<feature type="compositionally biased region" description="Polar residues" evidence="1">
    <location>
        <begin position="377"/>
        <end position="390"/>
    </location>
</feature>
<reference evidence="2 3" key="1">
    <citation type="journal article" date="2016" name="Genome Biol. Evol.">
        <title>Divergent and convergent evolution of fungal pathogenicity.</title>
        <authorList>
            <person name="Shang Y."/>
            <person name="Xiao G."/>
            <person name="Zheng P."/>
            <person name="Cen K."/>
            <person name="Zhan S."/>
            <person name="Wang C."/>
        </authorList>
    </citation>
    <scope>NUCLEOTIDE SEQUENCE [LARGE SCALE GENOMIC DNA]</scope>
    <source>
        <strain evidence="2 3">ARSEF 2679</strain>
    </source>
</reference>
<feature type="compositionally biased region" description="Basic residues" evidence="1">
    <location>
        <begin position="1"/>
        <end position="12"/>
    </location>
</feature>
<sequence>MSIFSHLRKSRQQAKEHNAKLAEQKKKDSQRTPYRHVPTHAASDAISSAPPAWREVNDRPRIVEQNRRRSAMAAAGYSMNMPSTTTIPAMPRVTSSLSYVSYPSGEASPHVGMPRAYSSSSVHHPYGANREVVYSMPDATLSQPSSWKGKEVTRNSFSGYDISGGSSSLVSKGEVGSALMFSRASNSSHDELEMALVSPTRPKIKAVQNLQVPQPHPIQQLQTYHQVQHAQQTKQLQAAQQAQIQSVTPPPQPVQPAAAVPQPQSPVPESPRPASGHAHRLHPSHRRTSSETSDRTAVPVSTKPAPRDSRPPPTSMRGFNFIATTVNNHQPALGSKPAQPELNNGARQNAPQYRASIDYSGFAPRAPAAPVVAPPASRNSSDVNLGAFSTPSPSLSLSGGQVTPPSGGQRPYQSRMKEHSPSPATRQQQPEMEPIVSNGYARHARSEMPPPLAHENLVNIFPEPVPESYNAKSGRGKLNKGKKTRWSFAKSSPITA</sequence>
<feature type="region of interest" description="Disordered" evidence="1">
    <location>
        <begin position="232"/>
        <end position="319"/>
    </location>
</feature>
<dbReference type="RefSeq" id="XP_018703437.1">
    <property type="nucleotide sequence ID" value="XM_018849410.1"/>
</dbReference>
<feature type="compositionally biased region" description="Basic residues" evidence="1">
    <location>
        <begin position="277"/>
        <end position="287"/>
    </location>
</feature>
<dbReference type="AlphaFoldDB" id="A0A167TMZ9"/>
<name>A0A167TMZ9_CORFA</name>
<protein>
    <submittedName>
        <fullName evidence="2">Uncharacterized protein</fullName>
    </submittedName>
</protein>
<evidence type="ECO:0000313" key="3">
    <source>
        <dbReference type="Proteomes" id="UP000076744"/>
    </source>
</evidence>
<dbReference type="STRING" id="1081104.A0A167TMZ9"/>
<comment type="caution">
    <text evidence="2">The sequence shown here is derived from an EMBL/GenBank/DDBJ whole genome shotgun (WGS) entry which is preliminary data.</text>
</comment>
<feature type="compositionally biased region" description="Low complexity" evidence="1">
    <location>
        <begin position="232"/>
        <end position="247"/>
    </location>
</feature>
<feature type="compositionally biased region" description="Basic residues" evidence="1">
    <location>
        <begin position="474"/>
        <end position="485"/>
    </location>
</feature>
<feature type="compositionally biased region" description="Low complexity" evidence="1">
    <location>
        <begin position="41"/>
        <end position="52"/>
    </location>
</feature>
<evidence type="ECO:0000313" key="2">
    <source>
        <dbReference type="EMBL" id="OAA60766.1"/>
    </source>
</evidence>
<dbReference type="Proteomes" id="UP000076744">
    <property type="component" value="Unassembled WGS sequence"/>
</dbReference>
<dbReference type="OrthoDB" id="5225441at2759"/>
<evidence type="ECO:0000256" key="1">
    <source>
        <dbReference type="SAM" id="MobiDB-lite"/>
    </source>
</evidence>
<accession>A0A167TMZ9</accession>
<feature type="region of interest" description="Disordered" evidence="1">
    <location>
        <begin position="1"/>
        <end position="57"/>
    </location>
</feature>
<feature type="compositionally biased region" description="Low complexity" evidence="1">
    <location>
        <begin position="367"/>
        <end position="376"/>
    </location>
</feature>
<proteinExistence type="predicted"/>
<feature type="region of interest" description="Disordered" evidence="1">
    <location>
        <begin position="467"/>
        <end position="496"/>
    </location>
</feature>
<feature type="compositionally biased region" description="Basic and acidic residues" evidence="1">
    <location>
        <begin position="13"/>
        <end position="30"/>
    </location>
</feature>
<feature type="compositionally biased region" description="Low complexity" evidence="1">
    <location>
        <begin position="391"/>
        <end position="400"/>
    </location>
</feature>
<keyword evidence="3" id="KW-1185">Reference proteome</keyword>